<comment type="caution">
    <text evidence="2">The sequence shown here is derived from an EMBL/GenBank/DDBJ whole genome shotgun (WGS) entry which is preliminary data.</text>
</comment>
<evidence type="ECO:0000313" key="3">
    <source>
        <dbReference type="Proteomes" id="UP000094526"/>
    </source>
</evidence>
<keyword evidence="3" id="KW-1185">Reference proteome</keyword>
<sequence>MSWKLAELRWRHVVGLNERRRERDQESGEEGQMGSPGSGGRIQMKHVRSYSAPWCRVVEDSSPSDLSACNAIRSDPRSLALSPGPSVSSTTPLLKRTQSRTNPIADHCCALPLGDQHEKESEPFLSHLQAPLQPNSFLDKHILNPQFDGVQETVLPQEGMSSYHP</sequence>
<dbReference type="AlphaFoldDB" id="A0A1C1CPB4"/>
<feature type="region of interest" description="Disordered" evidence="1">
    <location>
        <begin position="77"/>
        <end position="99"/>
    </location>
</feature>
<feature type="compositionally biased region" description="Basic and acidic residues" evidence="1">
    <location>
        <begin position="17"/>
        <end position="26"/>
    </location>
</feature>
<proteinExistence type="predicted"/>
<organism evidence="2 3">
    <name type="scientific">Cladophialophora carrionii</name>
    <dbReference type="NCBI Taxonomy" id="86049"/>
    <lineage>
        <taxon>Eukaryota</taxon>
        <taxon>Fungi</taxon>
        <taxon>Dikarya</taxon>
        <taxon>Ascomycota</taxon>
        <taxon>Pezizomycotina</taxon>
        <taxon>Eurotiomycetes</taxon>
        <taxon>Chaetothyriomycetidae</taxon>
        <taxon>Chaetothyriales</taxon>
        <taxon>Herpotrichiellaceae</taxon>
        <taxon>Cladophialophora</taxon>
    </lineage>
</organism>
<dbReference type="OrthoDB" id="10666156at2759"/>
<accession>A0A1C1CPB4</accession>
<name>A0A1C1CPB4_9EURO</name>
<reference evidence="3" key="1">
    <citation type="submission" date="2015-07" db="EMBL/GenBank/DDBJ databases">
        <authorList>
            <person name="Teixeira M.M."/>
            <person name="Souza R.C."/>
            <person name="Almeida L.G."/>
            <person name="Vicente V.A."/>
            <person name="de Hoog S."/>
            <person name="Bocca A.L."/>
            <person name="de Almeida S.R."/>
            <person name="Vasconcelos A.T."/>
            <person name="Felipe M.S."/>
        </authorList>
    </citation>
    <scope>NUCLEOTIDE SEQUENCE [LARGE SCALE GENOMIC DNA]</scope>
    <source>
        <strain evidence="3">KSF</strain>
    </source>
</reference>
<feature type="region of interest" description="Disordered" evidence="1">
    <location>
        <begin position="15"/>
        <end position="43"/>
    </location>
</feature>
<dbReference type="EMBL" id="LGRB01000010">
    <property type="protein sequence ID" value="OCT50311.1"/>
    <property type="molecule type" value="Genomic_DNA"/>
</dbReference>
<dbReference type="Proteomes" id="UP000094526">
    <property type="component" value="Unassembled WGS sequence"/>
</dbReference>
<protein>
    <submittedName>
        <fullName evidence="2">Uncharacterized protein</fullName>
    </submittedName>
</protein>
<dbReference type="VEuPathDB" id="FungiDB:CLCR_07697"/>
<evidence type="ECO:0000256" key="1">
    <source>
        <dbReference type="SAM" id="MobiDB-lite"/>
    </source>
</evidence>
<evidence type="ECO:0000313" key="2">
    <source>
        <dbReference type="EMBL" id="OCT50311.1"/>
    </source>
</evidence>
<gene>
    <name evidence="2" type="ORF">CLCR_07697</name>
</gene>